<dbReference type="InterPro" id="IPR029044">
    <property type="entry name" value="Nucleotide-diphossugar_trans"/>
</dbReference>
<accession>A0A1J5TGB7</accession>
<dbReference type="CDD" id="cd02511">
    <property type="entry name" value="Beta4Glucosyltransferase"/>
    <property type="match status" value="1"/>
</dbReference>
<dbReference type="Pfam" id="PF00535">
    <property type="entry name" value="Glycos_transf_2"/>
    <property type="match status" value="1"/>
</dbReference>
<evidence type="ECO:0000313" key="2">
    <source>
        <dbReference type="EMBL" id="OIR19163.1"/>
    </source>
</evidence>
<dbReference type="Gene3D" id="3.90.550.10">
    <property type="entry name" value="Spore Coat Polysaccharide Biosynthesis Protein SpsA, Chain A"/>
    <property type="match status" value="1"/>
</dbReference>
<gene>
    <name evidence="2" type="ORF">GALL_00420</name>
</gene>
<name>A0A1J5TGB7_9ZZZZ</name>
<dbReference type="GO" id="GO:0016740">
    <property type="term" value="F:transferase activity"/>
    <property type="evidence" value="ECO:0007669"/>
    <property type="project" value="UniProtKB-KW"/>
</dbReference>
<dbReference type="PANTHER" id="PTHR43630:SF2">
    <property type="entry name" value="GLYCOSYLTRANSFERASE"/>
    <property type="match status" value="1"/>
</dbReference>
<dbReference type="PANTHER" id="PTHR43630">
    <property type="entry name" value="POLY-BETA-1,6-N-ACETYL-D-GLUCOSAMINE SYNTHASE"/>
    <property type="match status" value="1"/>
</dbReference>
<proteinExistence type="predicted"/>
<dbReference type="EMBL" id="MLJW01000001">
    <property type="protein sequence ID" value="OIR19163.1"/>
    <property type="molecule type" value="Genomic_DNA"/>
</dbReference>
<sequence length="285" mass="33394">MKDLLSIYIPTINEEINLPQCLASASKLGATIYVVDSNSADRTIEIAKEAGCVVVTGNWRTFSEKMNWAISELPIRTPWTLRIDADEWLTDELILELKAKLPVTPEEVGAYSINRRVYFLNRWIRHGGMYPLWGVRLWRTGRAKCEVRELDEHMEVTGRIVNLQHDIVDEGQRGLSHWVQKHNQYADAEVREILRVQQPEGSSNTLIHQAAKKRWLKVNLYYRLPMFWRALFFWIYRYFFKFGFLDGIPGLIYHTLHGFWFRFLVDSKLYEVKTTNKNAQGIGSR</sequence>
<dbReference type="SUPFAM" id="SSF53448">
    <property type="entry name" value="Nucleotide-diphospho-sugar transferases"/>
    <property type="match status" value="1"/>
</dbReference>
<evidence type="ECO:0000259" key="1">
    <source>
        <dbReference type="Pfam" id="PF00535"/>
    </source>
</evidence>
<keyword evidence="2" id="KW-0808">Transferase</keyword>
<protein>
    <submittedName>
        <fullName evidence="2">Glycosyl transferase family 2</fullName>
    </submittedName>
</protein>
<organism evidence="2">
    <name type="scientific">mine drainage metagenome</name>
    <dbReference type="NCBI Taxonomy" id="410659"/>
    <lineage>
        <taxon>unclassified sequences</taxon>
        <taxon>metagenomes</taxon>
        <taxon>ecological metagenomes</taxon>
    </lineage>
</organism>
<dbReference type="InterPro" id="IPR001173">
    <property type="entry name" value="Glyco_trans_2-like"/>
</dbReference>
<feature type="domain" description="Glycosyltransferase 2-like" evidence="1">
    <location>
        <begin position="6"/>
        <end position="133"/>
    </location>
</feature>
<reference evidence="2" key="1">
    <citation type="submission" date="2016-10" db="EMBL/GenBank/DDBJ databases">
        <title>Sequence of Gallionella enrichment culture.</title>
        <authorList>
            <person name="Poehlein A."/>
            <person name="Muehling M."/>
            <person name="Daniel R."/>
        </authorList>
    </citation>
    <scope>NUCLEOTIDE SEQUENCE</scope>
</reference>
<comment type="caution">
    <text evidence="2">The sequence shown here is derived from an EMBL/GenBank/DDBJ whole genome shotgun (WGS) entry which is preliminary data.</text>
</comment>
<dbReference type="AlphaFoldDB" id="A0A1J5TGB7"/>